<dbReference type="EMBL" id="JAFIDA010000001">
    <property type="protein sequence ID" value="MBP1326037.1"/>
    <property type="molecule type" value="Genomic_DNA"/>
</dbReference>
<comment type="caution">
    <text evidence="1">The sequence shown here is derived from an EMBL/GenBank/DDBJ whole genome shotgun (WGS) entry which is preliminary data.</text>
</comment>
<proteinExistence type="predicted"/>
<keyword evidence="2" id="KW-1185">Reference proteome</keyword>
<sequence>MHKQRGDRGLLPAVAARIQEFDLPYQGLFS</sequence>
<dbReference type="Proteomes" id="UP000675163">
    <property type="component" value="Unassembled WGS sequence"/>
</dbReference>
<evidence type="ECO:0000313" key="2">
    <source>
        <dbReference type="Proteomes" id="UP000675163"/>
    </source>
</evidence>
<accession>A0A940PSM2</accession>
<organism evidence="1 2">
    <name type="scientific">Leucobacter exalbidus</name>
    <dbReference type="NCBI Taxonomy" id="662960"/>
    <lineage>
        <taxon>Bacteria</taxon>
        <taxon>Bacillati</taxon>
        <taxon>Actinomycetota</taxon>
        <taxon>Actinomycetes</taxon>
        <taxon>Micrococcales</taxon>
        <taxon>Microbacteriaceae</taxon>
        <taxon>Leucobacter</taxon>
    </lineage>
</organism>
<gene>
    <name evidence="1" type="ORF">JOF28_001269</name>
</gene>
<reference evidence="1" key="1">
    <citation type="submission" date="2021-02" db="EMBL/GenBank/DDBJ databases">
        <title>Sequencing the genomes of 1000 actinobacteria strains.</title>
        <authorList>
            <person name="Klenk H.-P."/>
        </authorList>
    </citation>
    <scope>NUCLEOTIDE SEQUENCE</scope>
    <source>
        <strain evidence="1">DSM 22850</strain>
    </source>
</reference>
<protein>
    <submittedName>
        <fullName evidence="1">Uncharacterized protein</fullName>
    </submittedName>
</protein>
<name>A0A940PSM2_9MICO</name>
<evidence type="ECO:0000313" key="1">
    <source>
        <dbReference type="EMBL" id="MBP1326037.1"/>
    </source>
</evidence>
<dbReference type="AlphaFoldDB" id="A0A940PSM2"/>